<accession>A0A7W5HDI4</accession>
<proteinExistence type="predicted"/>
<dbReference type="Pfam" id="PF00196">
    <property type="entry name" value="GerE"/>
    <property type="match status" value="1"/>
</dbReference>
<dbReference type="PANTHER" id="PTHR44688">
    <property type="entry name" value="DNA-BINDING TRANSCRIPTIONAL ACTIVATOR DEVR_DOSR"/>
    <property type="match status" value="1"/>
</dbReference>
<name>A0A7W5HDI4_9BURK</name>
<dbReference type="CDD" id="cd06170">
    <property type="entry name" value="LuxR_C_like"/>
    <property type="match status" value="1"/>
</dbReference>
<evidence type="ECO:0000256" key="2">
    <source>
        <dbReference type="ARBA" id="ARBA00023125"/>
    </source>
</evidence>
<dbReference type="PRINTS" id="PR00038">
    <property type="entry name" value="HTHLUXR"/>
</dbReference>
<evidence type="ECO:0000313" key="5">
    <source>
        <dbReference type="EMBL" id="MBB3223181.1"/>
    </source>
</evidence>
<keyword evidence="1" id="KW-0805">Transcription regulation</keyword>
<gene>
    <name evidence="5" type="ORF">FHS02_004024</name>
</gene>
<evidence type="ECO:0000256" key="3">
    <source>
        <dbReference type="ARBA" id="ARBA00023163"/>
    </source>
</evidence>
<dbReference type="PROSITE" id="PS50043">
    <property type="entry name" value="HTH_LUXR_2"/>
    <property type="match status" value="1"/>
</dbReference>
<dbReference type="RefSeq" id="WP_229422402.1">
    <property type="nucleotide sequence ID" value="NZ_CP040017.1"/>
</dbReference>
<evidence type="ECO:0000259" key="4">
    <source>
        <dbReference type="PROSITE" id="PS50043"/>
    </source>
</evidence>
<dbReference type="GO" id="GO:0006355">
    <property type="term" value="P:regulation of DNA-templated transcription"/>
    <property type="evidence" value="ECO:0007669"/>
    <property type="project" value="InterPro"/>
</dbReference>
<keyword evidence="2" id="KW-0238">DNA-binding</keyword>
<sequence length="237" mass="25954">MTAMDGLVILSRQEQEYLLHAIESSLDLAESRELFLWAQGQLQTLLPHRLLVCLQVGPAGEVLRTDLLHADAAAPPAAQAFRDPARGPLPALLERWRSGGARPLALQADDDGSLASLGVVNLLAHGSAPLAGGFTFFLLCDLPRRPDGRHAHFLRLLLPHLHLALLRLAPVGVPPQRGLSTRETQVLRWLREGKSNDEIGHILGISALTVKNHLQRLYRVLGVSNRTHAVARSTMLR</sequence>
<organism evidence="5 6">
    <name type="scientific">Pseudoduganella umbonata</name>
    <dbReference type="NCBI Taxonomy" id="864828"/>
    <lineage>
        <taxon>Bacteria</taxon>
        <taxon>Pseudomonadati</taxon>
        <taxon>Pseudomonadota</taxon>
        <taxon>Betaproteobacteria</taxon>
        <taxon>Burkholderiales</taxon>
        <taxon>Oxalobacteraceae</taxon>
        <taxon>Telluria group</taxon>
        <taxon>Pseudoduganella</taxon>
    </lineage>
</organism>
<keyword evidence="3" id="KW-0804">Transcription</keyword>
<dbReference type="GO" id="GO:0003677">
    <property type="term" value="F:DNA binding"/>
    <property type="evidence" value="ECO:0007669"/>
    <property type="project" value="UniProtKB-KW"/>
</dbReference>
<protein>
    <submittedName>
        <fullName evidence="5">Transcriptional regulator EpsA</fullName>
    </submittedName>
</protein>
<dbReference type="AlphaFoldDB" id="A0A7W5HDI4"/>
<dbReference type="InterPro" id="IPR016032">
    <property type="entry name" value="Sig_transdc_resp-reg_C-effctor"/>
</dbReference>
<dbReference type="PANTHER" id="PTHR44688:SF16">
    <property type="entry name" value="DNA-BINDING TRANSCRIPTIONAL ACTIVATOR DEVR_DOSR"/>
    <property type="match status" value="1"/>
</dbReference>
<dbReference type="InterPro" id="IPR036388">
    <property type="entry name" value="WH-like_DNA-bd_sf"/>
</dbReference>
<dbReference type="Gene3D" id="1.10.10.10">
    <property type="entry name" value="Winged helix-like DNA-binding domain superfamily/Winged helix DNA-binding domain"/>
    <property type="match status" value="1"/>
</dbReference>
<dbReference type="Proteomes" id="UP000584325">
    <property type="component" value="Unassembled WGS sequence"/>
</dbReference>
<dbReference type="InterPro" id="IPR000792">
    <property type="entry name" value="Tscrpt_reg_LuxR_C"/>
</dbReference>
<dbReference type="EMBL" id="JACHXS010000008">
    <property type="protein sequence ID" value="MBB3223181.1"/>
    <property type="molecule type" value="Genomic_DNA"/>
</dbReference>
<evidence type="ECO:0000313" key="6">
    <source>
        <dbReference type="Proteomes" id="UP000584325"/>
    </source>
</evidence>
<evidence type="ECO:0000256" key="1">
    <source>
        <dbReference type="ARBA" id="ARBA00023015"/>
    </source>
</evidence>
<reference evidence="5 6" key="1">
    <citation type="submission" date="2020-08" db="EMBL/GenBank/DDBJ databases">
        <title>Genomic Encyclopedia of Type Strains, Phase III (KMG-III): the genomes of soil and plant-associated and newly described type strains.</title>
        <authorList>
            <person name="Whitman W."/>
        </authorList>
    </citation>
    <scope>NUCLEOTIDE SEQUENCE [LARGE SCALE GENOMIC DNA]</scope>
    <source>
        <strain evidence="5 6">CECT 7753</strain>
    </source>
</reference>
<dbReference type="SMART" id="SM00421">
    <property type="entry name" value="HTH_LUXR"/>
    <property type="match status" value="1"/>
</dbReference>
<dbReference type="SUPFAM" id="SSF46894">
    <property type="entry name" value="C-terminal effector domain of the bipartite response regulators"/>
    <property type="match status" value="1"/>
</dbReference>
<feature type="domain" description="HTH luxR-type" evidence="4">
    <location>
        <begin position="172"/>
        <end position="237"/>
    </location>
</feature>
<comment type="caution">
    <text evidence="5">The sequence shown here is derived from an EMBL/GenBank/DDBJ whole genome shotgun (WGS) entry which is preliminary data.</text>
</comment>